<comment type="caution">
    <text evidence="1">The sequence shown here is derived from an EMBL/GenBank/DDBJ whole genome shotgun (WGS) entry which is preliminary data.</text>
</comment>
<dbReference type="EMBL" id="JBHRSB010000006">
    <property type="protein sequence ID" value="MFC3002322.1"/>
    <property type="molecule type" value="Genomic_DNA"/>
</dbReference>
<sequence>MPDLAPQRYGALPVPVTAAWSVEQDEREPRVVRWRCGARGELRFTSDGVNRPGEGKPLFTILHADRCRAVIERGLCQMCVRPLPHCRICMTSGATLQGLPLVSDGLPMCPACAMTAYRACIGLQRNEAAGRLRIYAVEADGWVLSPKVLGIVSGPGADERVNALIRKHGKLYAGPDLQLRRFRRLALADLEGMLVDG</sequence>
<evidence type="ECO:0000313" key="1">
    <source>
        <dbReference type="EMBL" id="MFC3002322.1"/>
    </source>
</evidence>
<organism evidence="1 2">
    <name type="scientific">Falsiroseomonas tokyonensis</name>
    <dbReference type="NCBI Taxonomy" id="430521"/>
    <lineage>
        <taxon>Bacteria</taxon>
        <taxon>Pseudomonadati</taxon>
        <taxon>Pseudomonadota</taxon>
        <taxon>Alphaproteobacteria</taxon>
        <taxon>Acetobacterales</taxon>
        <taxon>Roseomonadaceae</taxon>
        <taxon>Falsiroseomonas</taxon>
    </lineage>
</organism>
<protein>
    <submittedName>
        <fullName evidence="1">Uncharacterized protein</fullName>
    </submittedName>
</protein>
<proteinExistence type="predicted"/>
<name>A0ABV7BXJ0_9PROT</name>
<evidence type="ECO:0000313" key="2">
    <source>
        <dbReference type="Proteomes" id="UP001595420"/>
    </source>
</evidence>
<keyword evidence="2" id="KW-1185">Reference proteome</keyword>
<dbReference type="RefSeq" id="WP_216838412.1">
    <property type="nucleotide sequence ID" value="NZ_JAFNJS010000006.1"/>
</dbReference>
<dbReference type="Proteomes" id="UP001595420">
    <property type="component" value="Unassembled WGS sequence"/>
</dbReference>
<reference evidence="2" key="1">
    <citation type="journal article" date="2019" name="Int. J. Syst. Evol. Microbiol.">
        <title>The Global Catalogue of Microorganisms (GCM) 10K type strain sequencing project: providing services to taxonomists for standard genome sequencing and annotation.</title>
        <authorList>
            <consortium name="The Broad Institute Genomics Platform"/>
            <consortium name="The Broad Institute Genome Sequencing Center for Infectious Disease"/>
            <person name="Wu L."/>
            <person name="Ma J."/>
        </authorList>
    </citation>
    <scope>NUCLEOTIDE SEQUENCE [LARGE SCALE GENOMIC DNA]</scope>
    <source>
        <strain evidence="2">CGMCC 1.16855</strain>
    </source>
</reference>
<accession>A0ABV7BXJ0</accession>
<gene>
    <name evidence="1" type="ORF">ACFOD3_20655</name>
</gene>